<dbReference type="Proteomes" id="UP001164768">
    <property type="component" value="Plasmid pBRV691"/>
</dbReference>
<name>A0AB38X9Q7_LEVBR</name>
<gene>
    <name evidence="1" type="ORF">ORR04_12420</name>
</gene>
<keyword evidence="1" id="KW-0614">Plasmid</keyword>
<accession>A0AB38X9Q7</accession>
<evidence type="ECO:0000313" key="2">
    <source>
        <dbReference type="Proteomes" id="UP001164768"/>
    </source>
</evidence>
<reference evidence="1" key="1">
    <citation type="submission" date="2022-11" db="EMBL/GenBank/DDBJ databases">
        <title>Whole genome sequence of Levilactobacillus brevis SMB091.</title>
        <authorList>
            <person name="Kim J.-M."/>
            <person name="Kim O.-C."/>
            <person name="Choi Y.H."/>
            <person name="Han N.S."/>
            <person name="Hurh B."/>
        </authorList>
    </citation>
    <scope>NUCLEOTIDE SEQUENCE</scope>
    <source>
        <strain evidence="1">SMB091</strain>
        <plasmid evidence="1">pBRV691</plasmid>
    </source>
</reference>
<proteinExistence type="predicted"/>
<protein>
    <recommendedName>
        <fullName evidence="3">Glycosyltransferase</fullName>
    </recommendedName>
</protein>
<organism evidence="1 2">
    <name type="scientific">Levilactobacillus brevis</name>
    <name type="common">Lactobacillus brevis</name>
    <dbReference type="NCBI Taxonomy" id="1580"/>
    <lineage>
        <taxon>Bacteria</taxon>
        <taxon>Bacillati</taxon>
        <taxon>Bacillota</taxon>
        <taxon>Bacilli</taxon>
        <taxon>Lactobacillales</taxon>
        <taxon>Lactobacillaceae</taxon>
        <taxon>Levilactobacillus</taxon>
    </lineage>
</organism>
<sequence length="152" mass="17884">MLELDVRRRKIVGNIIKRIRIRLRNDLEDLSKKIYVKIIKILPNKQGIRENGEDKVIVSLTSYPARFDTIHLCIKSLMYQTIKPDKIILWLGSDSAEVKLPLELEELKKCGLEVVYKDENLKLHKKYYYAIQDYPNSIVITVDDDVWIEVNI</sequence>
<dbReference type="SUPFAM" id="SSF53448">
    <property type="entry name" value="Nucleotide-diphospho-sugar transferases"/>
    <property type="match status" value="1"/>
</dbReference>
<evidence type="ECO:0008006" key="3">
    <source>
        <dbReference type="Google" id="ProtNLM"/>
    </source>
</evidence>
<evidence type="ECO:0000313" key="1">
    <source>
        <dbReference type="EMBL" id="WAD02983.1"/>
    </source>
</evidence>
<dbReference type="InterPro" id="IPR029044">
    <property type="entry name" value="Nucleotide-diphossugar_trans"/>
</dbReference>
<dbReference type="RefSeq" id="WP_267668774.1">
    <property type="nucleotide sequence ID" value="NZ_CP113119.1"/>
</dbReference>
<dbReference type="EMBL" id="CP113119">
    <property type="protein sequence ID" value="WAD02983.1"/>
    <property type="molecule type" value="Genomic_DNA"/>
</dbReference>
<geneLocation type="plasmid" evidence="1 2">
    <name>pBRV691</name>
</geneLocation>
<dbReference type="AlphaFoldDB" id="A0AB38X9Q7"/>